<dbReference type="RefSeq" id="XP_025489388.1">
    <property type="nucleotide sequence ID" value="XM_025635764.1"/>
</dbReference>
<dbReference type="Proteomes" id="UP000248340">
    <property type="component" value="Unassembled WGS sequence"/>
</dbReference>
<dbReference type="VEuPathDB" id="FungiDB:BO82DRAFT_356566"/>
<keyword evidence="2" id="KW-1185">Reference proteome</keyword>
<dbReference type="AlphaFoldDB" id="A0A319CUA6"/>
<dbReference type="GeneID" id="37138505"/>
<organism evidence="1 2">
    <name type="scientific">Aspergillus uvarum CBS 121591</name>
    <dbReference type="NCBI Taxonomy" id="1448315"/>
    <lineage>
        <taxon>Eukaryota</taxon>
        <taxon>Fungi</taxon>
        <taxon>Dikarya</taxon>
        <taxon>Ascomycota</taxon>
        <taxon>Pezizomycotina</taxon>
        <taxon>Eurotiomycetes</taxon>
        <taxon>Eurotiomycetidae</taxon>
        <taxon>Eurotiales</taxon>
        <taxon>Aspergillaceae</taxon>
        <taxon>Aspergillus</taxon>
        <taxon>Aspergillus subgen. Circumdati</taxon>
    </lineage>
</organism>
<protein>
    <submittedName>
        <fullName evidence="1">Uncharacterized protein</fullName>
    </submittedName>
</protein>
<evidence type="ECO:0000313" key="2">
    <source>
        <dbReference type="Proteomes" id="UP000248340"/>
    </source>
</evidence>
<reference evidence="1 2" key="1">
    <citation type="submission" date="2016-12" db="EMBL/GenBank/DDBJ databases">
        <title>The genomes of Aspergillus section Nigri reveals drivers in fungal speciation.</title>
        <authorList>
            <consortium name="DOE Joint Genome Institute"/>
            <person name="Vesth T.C."/>
            <person name="Nybo J."/>
            <person name="Theobald S."/>
            <person name="Brandl J."/>
            <person name="Frisvad J.C."/>
            <person name="Nielsen K.F."/>
            <person name="Lyhne E.K."/>
            <person name="Kogle M.E."/>
            <person name="Kuo A."/>
            <person name="Riley R."/>
            <person name="Clum A."/>
            <person name="Nolan M."/>
            <person name="Lipzen A."/>
            <person name="Salamov A."/>
            <person name="Henrissat B."/>
            <person name="Wiebenga A."/>
            <person name="De Vries R.P."/>
            <person name="Grigoriev I.V."/>
            <person name="Mortensen U.H."/>
            <person name="Andersen M.R."/>
            <person name="Baker S.E."/>
        </authorList>
    </citation>
    <scope>NUCLEOTIDE SEQUENCE [LARGE SCALE GENOMIC DNA]</scope>
    <source>
        <strain evidence="1 2">CBS 121591</strain>
    </source>
</reference>
<name>A0A319CUA6_9EURO</name>
<sequence length="61" mass="6940">MPDICPHCEPWKLPDLNPKPRSLFEQALVSAIQFIRQLVDPTTPKTPYDCKLIVILAIDPL</sequence>
<accession>A0A319CUA6</accession>
<gene>
    <name evidence="1" type="ORF">BO82DRAFT_356566</name>
</gene>
<evidence type="ECO:0000313" key="1">
    <source>
        <dbReference type="EMBL" id="PYH79188.1"/>
    </source>
</evidence>
<dbReference type="EMBL" id="KZ821721">
    <property type="protein sequence ID" value="PYH79188.1"/>
    <property type="molecule type" value="Genomic_DNA"/>
</dbReference>
<proteinExistence type="predicted"/>